<evidence type="ECO:0000313" key="2">
    <source>
        <dbReference type="Proteomes" id="UP001497045"/>
    </source>
</evidence>
<keyword evidence="2" id="KW-1185">Reference proteome</keyword>
<dbReference type="EMBL" id="JBBYHV010000002">
    <property type="protein sequence ID" value="MEL1251966.1"/>
    <property type="molecule type" value="Genomic_DNA"/>
</dbReference>
<comment type="caution">
    <text evidence="1">The sequence shown here is derived from an EMBL/GenBank/DDBJ whole genome shotgun (WGS) entry which is preliminary data.</text>
</comment>
<dbReference type="InterPro" id="IPR007402">
    <property type="entry name" value="DUF455"/>
</dbReference>
<dbReference type="InterPro" id="IPR009078">
    <property type="entry name" value="Ferritin-like_SF"/>
</dbReference>
<evidence type="ECO:0000313" key="1">
    <source>
        <dbReference type="EMBL" id="MEL1251966.1"/>
    </source>
</evidence>
<dbReference type="CDD" id="cd00657">
    <property type="entry name" value="Ferritin_like"/>
    <property type="match status" value="1"/>
</dbReference>
<protein>
    <submittedName>
        <fullName evidence="1">Ferritin-like domain-containing protein</fullName>
    </submittedName>
</protein>
<dbReference type="SUPFAM" id="SSF47240">
    <property type="entry name" value="Ferritin-like"/>
    <property type="match status" value="1"/>
</dbReference>
<reference evidence="1 2" key="1">
    <citation type="submission" date="2024-04" db="EMBL/GenBank/DDBJ databases">
        <title>Aurantiacibacter sp. DGU6 16S ribosomal RNA gene Genome sequencing and assembly.</title>
        <authorList>
            <person name="Park S."/>
        </authorList>
    </citation>
    <scope>NUCLEOTIDE SEQUENCE [LARGE SCALE GENOMIC DNA]</scope>
    <source>
        <strain evidence="1 2">DGU6</strain>
    </source>
</reference>
<organism evidence="1 2">
    <name type="scientific">Aurantiacibacter gilvus</name>
    <dbReference type="NCBI Taxonomy" id="3139141"/>
    <lineage>
        <taxon>Bacteria</taxon>
        <taxon>Pseudomonadati</taxon>
        <taxon>Pseudomonadota</taxon>
        <taxon>Alphaproteobacteria</taxon>
        <taxon>Sphingomonadales</taxon>
        <taxon>Erythrobacteraceae</taxon>
        <taxon>Aurantiacibacter</taxon>
    </lineage>
</organism>
<dbReference type="Pfam" id="PF04305">
    <property type="entry name" value="DUF455"/>
    <property type="match status" value="1"/>
</dbReference>
<dbReference type="Proteomes" id="UP001497045">
    <property type="component" value="Unassembled WGS sequence"/>
</dbReference>
<gene>
    <name evidence="1" type="ORF">AAEO60_14920</name>
</gene>
<sequence length="267" mass="28960">MSTDLSPDLSQAIRTALLTGDKRAKVKATRALVRNWRRGELATGFSAEMPDHPAWPEGLEVLSPGQMPKRGKGGSAKNRLALWHSLAHIEFVAIDLALDIVGRFGGEMGKDFVADFLGVAADEAMHFAIIERHLASMGAQYGDLPVHAGLWQAAQETAHDVGARLAVVPMVLEARGLDVTPATLERVKAQGDSRGAAILQRILDDEIRHVAAGARHFAAFCRENGKTAEIHWKSLVKRHFRGVLKPPFNDSARLAAGLPREFYAGIA</sequence>
<name>A0ABU9IIF5_9SPHN</name>
<dbReference type="InterPro" id="IPR011197">
    <property type="entry name" value="UCP012318"/>
</dbReference>
<accession>A0ABU9IIF5</accession>
<dbReference type="PIRSF" id="PIRSF012318">
    <property type="entry name" value="UCP012318"/>
    <property type="match status" value="1"/>
</dbReference>
<dbReference type="PANTHER" id="PTHR42782:SF2">
    <property type="entry name" value="3-OXOACYL-[ACYL-CARRIER-PROTEIN] SYNTHASE-LIKE PROTEIN"/>
    <property type="match status" value="1"/>
</dbReference>
<proteinExistence type="predicted"/>
<dbReference type="RefSeq" id="WP_341674506.1">
    <property type="nucleotide sequence ID" value="NZ_JBBYHV010000002.1"/>
</dbReference>
<dbReference type="PANTHER" id="PTHR42782">
    <property type="entry name" value="SI:CH73-314G15.3"/>
    <property type="match status" value="1"/>
</dbReference>